<evidence type="ECO:0000256" key="1">
    <source>
        <dbReference type="SAM" id="Coils"/>
    </source>
</evidence>
<feature type="compositionally biased region" description="Acidic residues" evidence="2">
    <location>
        <begin position="172"/>
        <end position="193"/>
    </location>
</feature>
<proteinExistence type="predicted"/>
<dbReference type="AlphaFoldDB" id="A0A1I8BUJ2"/>
<evidence type="ECO:0000313" key="4">
    <source>
        <dbReference type="WBParaSite" id="MhA1_Contig560.frz3.gene1"/>
    </source>
</evidence>
<evidence type="ECO:0000313" key="3">
    <source>
        <dbReference type="Proteomes" id="UP000095281"/>
    </source>
</evidence>
<keyword evidence="3" id="KW-1185">Reference proteome</keyword>
<reference evidence="4" key="1">
    <citation type="submission" date="2016-11" db="UniProtKB">
        <authorList>
            <consortium name="WormBaseParasite"/>
        </authorList>
    </citation>
    <scope>IDENTIFICATION</scope>
</reference>
<accession>A0A1I8BUJ2</accession>
<dbReference type="WBParaSite" id="MhA1_Contig560.frz3.gene1">
    <property type="protein sequence ID" value="MhA1_Contig560.frz3.gene1"/>
    <property type="gene ID" value="MhA1_Contig560.frz3.gene1"/>
</dbReference>
<feature type="region of interest" description="Disordered" evidence="2">
    <location>
        <begin position="162"/>
        <end position="193"/>
    </location>
</feature>
<sequence>MLSQTIYPFNPNKILINIKLFFKSETSDETPAINSFNQNEDSSTSNFNLNQKFPESTKSTNLLKLIYQQNNFNSSSISSIQCPTNNIQFILSQLIAKKYSQQLQNSKLGDNLENKNEEKNNLFDKNNNKNIENINEHHFPILEENSNLNRENEKIEEPFEKMRGKKRHIKDEEDEEFNEDKEEEQINNDVEDESIESLQRKALIAQISAFNEFKNSAQVVCNAAIELQKLLPKLTAFLNNHLMNDLNK</sequence>
<name>A0A1I8BUJ2_MELHA</name>
<organism evidence="3 4">
    <name type="scientific">Meloidogyne hapla</name>
    <name type="common">Root-knot nematode worm</name>
    <dbReference type="NCBI Taxonomy" id="6305"/>
    <lineage>
        <taxon>Eukaryota</taxon>
        <taxon>Metazoa</taxon>
        <taxon>Ecdysozoa</taxon>
        <taxon>Nematoda</taxon>
        <taxon>Chromadorea</taxon>
        <taxon>Rhabditida</taxon>
        <taxon>Tylenchina</taxon>
        <taxon>Tylenchomorpha</taxon>
        <taxon>Tylenchoidea</taxon>
        <taxon>Meloidogynidae</taxon>
        <taxon>Meloidogyninae</taxon>
        <taxon>Meloidogyne</taxon>
    </lineage>
</organism>
<protein>
    <submittedName>
        <fullName evidence="4">Uncharacterized protein</fullName>
    </submittedName>
</protein>
<feature type="coiled-coil region" evidence="1">
    <location>
        <begin position="105"/>
        <end position="132"/>
    </location>
</feature>
<evidence type="ECO:0000256" key="2">
    <source>
        <dbReference type="SAM" id="MobiDB-lite"/>
    </source>
</evidence>
<keyword evidence="1" id="KW-0175">Coiled coil</keyword>
<dbReference type="Proteomes" id="UP000095281">
    <property type="component" value="Unplaced"/>
</dbReference>